<comment type="caution">
    <text evidence="3">The sequence shown here is derived from an EMBL/GenBank/DDBJ whole genome shotgun (WGS) entry which is preliminary data.</text>
</comment>
<evidence type="ECO:0000256" key="1">
    <source>
        <dbReference type="SAM" id="MobiDB-lite"/>
    </source>
</evidence>
<feature type="region of interest" description="Disordered" evidence="1">
    <location>
        <begin position="94"/>
        <end position="133"/>
    </location>
</feature>
<evidence type="ECO:0000313" key="3">
    <source>
        <dbReference type="EMBL" id="ORY21686.1"/>
    </source>
</evidence>
<name>A0A1Y2AGQ5_9TREE</name>
<dbReference type="Proteomes" id="UP000193986">
    <property type="component" value="Unassembled WGS sequence"/>
</dbReference>
<evidence type="ECO:0000313" key="4">
    <source>
        <dbReference type="Proteomes" id="UP000193986"/>
    </source>
</evidence>
<feature type="domain" description="HNH nuclease" evidence="2">
    <location>
        <begin position="148"/>
        <end position="208"/>
    </location>
</feature>
<protein>
    <recommendedName>
        <fullName evidence="2">HNH nuclease domain-containing protein</fullName>
    </recommendedName>
</protein>
<sequence length="238" mass="26532">MPPRAIYELTVDSWASRERIIVRSSAQTIIGFFSLPFIRSGGDNTWGYVLNAIKELVDISGGQGWRLVNEHGELLEDDLAPWEGECWLRAPGGAMSESSPPFSQGPEYFRRGQAPNPEGSFSTRSDSKRSSVNQSRFRTGVIARDGTCLVTDVDYDNCTACHIVPYSRLDVYENILGIQNEVPIFYASCGLLLRDDLHHAFDRLECSFYLKRSLLLVFAVSRDTDRIPACLDGIIASA</sequence>
<dbReference type="STRING" id="71784.A0A1Y2AGQ5"/>
<reference evidence="3 4" key="1">
    <citation type="submission" date="2016-07" db="EMBL/GenBank/DDBJ databases">
        <title>Pervasive Adenine N6-methylation of Active Genes in Fungi.</title>
        <authorList>
            <consortium name="DOE Joint Genome Institute"/>
            <person name="Mondo S.J."/>
            <person name="Dannebaum R.O."/>
            <person name="Kuo R.C."/>
            <person name="Labutti K."/>
            <person name="Haridas S."/>
            <person name="Kuo A."/>
            <person name="Salamov A."/>
            <person name="Ahrendt S.R."/>
            <person name="Lipzen A."/>
            <person name="Sullivan W."/>
            <person name="Andreopoulos W.B."/>
            <person name="Clum A."/>
            <person name="Lindquist E."/>
            <person name="Daum C."/>
            <person name="Ramamoorthy G.K."/>
            <person name="Gryganskyi A."/>
            <person name="Culley D."/>
            <person name="Magnuson J.K."/>
            <person name="James T.Y."/>
            <person name="O'Malley M.A."/>
            <person name="Stajich J.E."/>
            <person name="Spatafora J.W."/>
            <person name="Visel A."/>
            <person name="Grigoriev I.V."/>
        </authorList>
    </citation>
    <scope>NUCLEOTIDE SEQUENCE [LARGE SCALE GENOMIC DNA]</scope>
    <source>
        <strain evidence="3 4">68-887.2</strain>
    </source>
</reference>
<dbReference type="InParanoid" id="A0A1Y2AGQ5"/>
<dbReference type="InterPro" id="IPR003615">
    <property type="entry name" value="HNH_nuc"/>
</dbReference>
<evidence type="ECO:0000259" key="2">
    <source>
        <dbReference type="Pfam" id="PF13391"/>
    </source>
</evidence>
<dbReference type="EMBL" id="MCFC01000106">
    <property type="protein sequence ID" value="ORY21686.1"/>
    <property type="molecule type" value="Genomic_DNA"/>
</dbReference>
<gene>
    <name evidence="3" type="ORF">BCR39DRAFT_52162</name>
</gene>
<organism evidence="3 4">
    <name type="scientific">Naematelia encephala</name>
    <dbReference type="NCBI Taxonomy" id="71784"/>
    <lineage>
        <taxon>Eukaryota</taxon>
        <taxon>Fungi</taxon>
        <taxon>Dikarya</taxon>
        <taxon>Basidiomycota</taxon>
        <taxon>Agaricomycotina</taxon>
        <taxon>Tremellomycetes</taxon>
        <taxon>Tremellales</taxon>
        <taxon>Naemateliaceae</taxon>
        <taxon>Naematelia</taxon>
    </lineage>
</organism>
<proteinExistence type="predicted"/>
<dbReference type="Pfam" id="PF13391">
    <property type="entry name" value="HNH_2"/>
    <property type="match status" value="1"/>
</dbReference>
<dbReference type="AlphaFoldDB" id="A0A1Y2AGQ5"/>
<keyword evidence="4" id="KW-1185">Reference proteome</keyword>
<dbReference type="OrthoDB" id="2569251at2759"/>
<accession>A0A1Y2AGQ5</accession>